<feature type="region of interest" description="Disordered" evidence="1">
    <location>
        <begin position="661"/>
        <end position="736"/>
    </location>
</feature>
<organism evidence="2 3">
    <name type="scientific">Chlamydomonas incerta</name>
    <dbReference type="NCBI Taxonomy" id="51695"/>
    <lineage>
        <taxon>Eukaryota</taxon>
        <taxon>Viridiplantae</taxon>
        <taxon>Chlorophyta</taxon>
        <taxon>core chlorophytes</taxon>
        <taxon>Chlorophyceae</taxon>
        <taxon>CS clade</taxon>
        <taxon>Chlamydomonadales</taxon>
        <taxon>Chlamydomonadaceae</taxon>
        <taxon>Chlamydomonas</taxon>
    </lineage>
</organism>
<comment type="caution">
    <text evidence="2">The sequence shown here is derived from an EMBL/GenBank/DDBJ whole genome shotgun (WGS) entry which is preliminary data.</text>
</comment>
<gene>
    <name evidence="2" type="ORF">HXX76_006725</name>
</gene>
<dbReference type="EMBL" id="JAEHOC010000013">
    <property type="protein sequence ID" value="KAG2436421.1"/>
    <property type="molecule type" value="Genomic_DNA"/>
</dbReference>
<dbReference type="Proteomes" id="UP000650467">
    <property type="component" value="Unassembled WGS sequence"/>
</dbReference>
<proteinExistence type="predicted"/>
<reference evidence="2" key="1">
    <citation type="journal article" date="2020" name="bioRxiv">
        <title>Comparative genomics of Chlamydomonas.</title>
        <authorList>
            <person name="Craig R.J."/>
            <person name="Hasan A.R."/>
            <person name="Ness R.W."/>
            <person name="Keightley P.D."/>
        </authorList>
    </citation>
    <scope>NUCLEOTIDE SEQUENCE</scope>
    <source>
        <strain evidence="2">SAG 7.73</strain>
    </source>
</reference>
<evidence type="ECO:0000256" key="1">
    <source>
        <dbReference type="SAM" id="MobiDB-lite"/>
    </source>
</evidence>
<accession>A0A835W5F9</accession>
<dbReference type="AlphaFoldDB" id="A0A835W5F9"/>
<dbReference type="OrthoDB" id="10437917at2759"/>
<protein>
    <submittedName>
        <fullName evidence="2">Uncharacterized protein</fullName>
    </submittedName>
</protein>
<keyword evidence="3" id="KW-1185">Reference proteome</keyword>
<feature type="compositionally biased region" description="Pro residues" evidence="1">
    <location>
        <begin position="719"/>
        <end position="736"/>
    </location>
</feature>
<feature type="compositionally biased region" description="Pro residues" evidence="1">
    <location>
        <begin position="661"/>
        <end position="699"/>
    </location>
</feature>
<evidence type="ECO:0000313" key="3">
    <source>
        <dbReference type="Proteomes" id="UP000650467"/>
    </source>
</evidence>
<name>A0A835W5F9_CHLIN</name>
<evidence type="ECO:0000313" key="2">
    <source>
        <dbReference type="EMBL" id="KAG2436421.1"/>
    </source>
</evidence>
<sequence>MPTGLTPELAYFDSTALSSYGATPGAPLDGATWANGASGGGGADLVLTGTGCSYDDVSQPQSVRMSLFGSGCYGLSSGTTAVPAGAVTLLFVLALHSNNDTIASTLFNLNSGGTNTFTVFVSKLSAATPTRLDVGLFWPQNSTSVLLAEPVYRNWALLVIPLDTLDGVAAFSVTQFGTTDTQASPAWSPTPSAFSGAMRLGNSVFGYNQVDCSLAVALVYSRKLAPADIATLRGYYAPRFGNFGPIYPPAPPSTQPSSDQPSAHRHAAASYYTSLTGAATRRCINQPPTARGIPATAAAAAFTPAATAAATALTSAFTAAFSTALTTAASAAAPAAAALVLTAPSAVPLISGRIGQALVTVVAFSRYARGSLTAFGAEAMLTGCCRPAAAAAGASGSSGGGSGRRRREVLAPVEAVPKARRRAPTDIEQLILNAANASSHYGTKTGRKAILRVSDPALVPLAKFVARQLPATFATPKQFGAPSHYLSLRALLRDGHSKCDVYVVLATYLEYLDPGVQQKFRDFVALGKGLIVAGPPVDGAAAAAGRRRGLLTAEDLLSDTSPSISNLTNSMGGISYGSSLPGGGNATKSNATSASALNALQAVNDLLRDLKGEKALPEATRLETQYAFLQARADIDRLALSIPPDLRAKIDEYVLLAKIPSPPPRPVARPPAPPAPPPAPSPSPRTAAPPNPAPRPPVPLNGTSNSTALPPAPGGAGQSPPPRGGRQRPPLPGPTP</sequence>